<proteinExistence type="inferred from homology"/>
<evidence type="ECO:0000313" key="9">
    <source>
        <dbReference type="EMBL" id="SPC80554.1"/>
    </source>
</evidence>
<protein>
    <recommendedName>
        <fullName evidence="8">GH10 domain-containing protein</fullName>
    </recommendedName>
</protein>
<dbReference type="Gene3D" id="3.20.20.80">
    <property type="entry name" value="Glycosidases"/>
    <property type="match status" value="1"/>
</dbReference>
<dbReference type="Gene3D" id="2.60.120.260">
    <property type="entry name" value="Galactose-binding domain-like"/>
    <property type="match status" value="1"/>
</dbReference>
<dbReference type="InterPro" id="IPR008979">
    <property type="entry name" value="Galactose-bd-like_sf"/>
</dbReference>
<sequence>MKSKHNLLIHSQPQCLANPHKPQYGGGIIKNPELNHSLRGWSTFGNAKIEQRESGGNKFIVAHSRNQPHDSISQKLYLQKDKLYTFSAWIQVSDGDLPVAAVFKTTSGFKHAGTVFAKSKCWSMLKGGLTVNASGPAELYFEANNTSVEIWVDSISLQPFTQEQWKSHQDQSIEKTRKRNVRIHVVDEQGNPLPNASISIVQKKVGFPFGSAINKNLLNNPAYQNWFKSRFTVTVFENEMKWYANEASQGQENYQDADALLQFAQQNSIAVRGHTVLWEDPTVIQGWVNSLSPTDLAKAAAKRINSVMSRYKGQLIAWDVVNENLHHSFFEDKLGQTASGSFYNQAKSIDGTTTLFMNEFNTVEDSRDGKSAPDKYLQKLKEIQSFPGNNDLKLGIGLQAHFNNNPPNLAYARATIDTLASTGFPVWITELDVAKSLGDPTQAQYLEQILREFHAHPKVNGIIIWSAWSPGGCYQMCLTDNNFNNLQTGNVVDKLIKEWGGSTLAGTADTQGFFEASLSHGDYEVKITHPTVKISSLAQRLEVSSLEQTTLHLQVSA</sequence>
<evidence type="ECO:0000256" key="1">
    <source>
        <dbReference type="ARBA" id="ARBA00007495"/>
    </source>
</evidence>
<evidence type="ECO:0000256" key="6">
    <source>
        <dbReference type="ARBA" id="ARBA00023326"/>
    </source>
</evidence>
<organism evidence="9">
    <name type="scientific">Fagus sylvatica</name>
    <name type="common">Beechnut</name>
    <dbReference type="NCBI Taxonomy" id="28930"/>
    <lineage>
        <taxon>Eukaryota</taxon>
        <taxon>Viridiplantae</taxon>
        <taxon>Streptophyta</taxon>
        <taxon>Embryophyta</taxon>
        <taxon>Tracheophyta</taxon>
        <taxon>Spermatophyta</taxon>
        <taxon>Magnoliopsida</taxon>
        <taxon>eudicotyledons</taxon>
        <taxon>Gunneridae</taxon>
        <taxon>Pentapetalae</taxon>
        <taxon>rosids</taxon>
        <taxon>fabids</taxon>
        <taxon>Fagales</taxon>
        <taxon>Fagaceae</taxon>
        <taxon>Fagus</taxon>
    </lineage>
</organism>
<evidence type="ECO:0000256" key="3">
    <source>
        <dbReference type="ARBA" id="ARBA00022801"/>
    </source>
</evidence>
<dbReference type="PROSITE" id="PS00591">
    <property type="entry name" value="GH10_1"/>
    <property type="match status" value="1"/>
</dbReference>
<keyword evidence="3" id="KW-0378">Hydrolase</keyword>
<dbReference type="InterPro" id="IPR003305">
    <property type="entry name" value="CenC_carb-bd"/>
</dbReference>
<dbReference type="InterPro" id="IPR017853">
    <property type="entry name" value="GH"/>
</dbReference>
<dbReference type="InterPro" id="IPR044846">
    <property type="entry name" value="GH10"/>
</dbReference>
<dbReference type="SUPFAM" id="SSF49785">
    <property type="entry name" value="Galactose-binding domain-like"/>
    <property type="match status" value="1"/>
</dbReference>
<accession>A0A2N9F182</accession>
<keyword evidence="6" id="KW-0624">Polysaccharide degradation</keyword>
<evidence type="ECO:0000256" key="5">
    <source>
        <dbReference type="ARBA" id="ARBA00023295"/>
    </source>
</evidence>
<dbReference type="AlphaFoldDB" id="A0A2N9F182"/>
<dbReference type="InterPro" id="IPR001000">
    <property type="entry name" value="GH10_dom"/>
</dbReference>
<dbReference type="SUPFAM" id="SSF51445">
    <property type="entry name" value="(Trans)glycosidases"/>
    <property type="match status" value="1"/>
</dbReference>
<dbReference type="Pfam" id="PF00331">
    <property type="entry name" value="Glyco_hydro_10"/>
    <property type="match status" value="1"/>
</dbReference>
<reference evidence="9" key="1">
    <citation type="submission" date="2018-02" db="EMBL/GenBank/DDBJ databases">
        <authorList>
            <person name="Cohen D.B."/>
            <person name="Kent A.D."/>
        </authorList>
    </citation>
    <scope>NUCLEOTIDE SEQUENCE</scope>
</reference>
<keyword evidence="2" id="KW-0677">Repeat</keyword>
<comment type="similarity">
    <text evidence="1">Belongs to the glycosyl hydrolase 10 (cellulase F) family.</text>
</comment>
<dbReference type="GO" id="GO:0031176">
    <property type="term" value="F:endo-1,4-beta-xylanase activity"/>
    <property type="evidence" value="ECO:0007669"/>
    <property type="project" value="UniProtKB-ARBA"/>
</dbReference>
<evidence type="ECO:0000259" key="8">
    <source>
        <dbReference type="PROSITE" id="PS51760"/>
    </source>
</evidence>
<feature type="domain" description="GH10" evidence="8">
    <location>
        <begin position="195"/>
        <end position="495"/>
    </location>
</feature>
<dbReference type="PROSITE" id="PS51760">
    <property type="entry name" value="GH10_2"/>
    <property type="match status" value="1"/>
</dbReference>
<dbReference type="GO" id="GO:0000272">
    <property type="term" value="P:polysaccharide catabolic process"/>
    <property type="evidence" value="ECO:0007669"/>
    <property type="project" value="UniProtKB-KW"/>
</dbReference>
<name>A0A2N9F182_FAGSY</name>
<evidence type="ECO:0000256" key="4">
    <source>
        <dbReference type="ARBA" id="ARBA00023277"/>
    </source>
</evidence>
<keyword evidence="4" id="KW-0119">Carbohydrate metabolism</keyword>
<dbReference type="PANTHER" id="PTHR31490">
    <property type="entry name" value="GLYCOSYL HYDROLASE"/>
    <property type="match status" value="1"/>
</dbReference>
<evidence type="ECO:0000256" key="7">
    <source>
        <dbReference type="PROSITE-ProRule" id="PRU10061"/>
    </source>
</evidence>
<dbReference type="PANTHER" id="PTHR31490:SF2">
    <property type="entry name" value="GLYCOSYL HYDROLASE FAMILY 10 PROTEIN"/>
    <property type="match status" value="1"/>
</dbReference>
<dbReference type="EMBL" id="OIVN01000457">
    <property type="protein sequence ID" value="SPC80554.1"/>
    <property type="molecule type" value="Genomic_DNA"/>
</dbReference>
<dbReference type="InterPro" id="IPR031158">
    <property type="entry name" value="GH10_AS"/>
</dbReference>
<dbReference type="SMART" id="SM00633">
    <property type="entry name" value="Glyco_10"/>
    <property type="match status" value="1"/>
</dbReference>
<gene>
    <name evidence="9" type="ORF">FSB_LOCUS8436</name>
</gene>
<evidence type="ECO:0000256" key="2">
    <source>
        <dbReference type="ARBA" id="ARBA00022737"/>
    </source>
</evidence>
<feature type="active site" description="Nucleophile" evidence="7">
    <location>
        <position position="430"/>
    </location>
</feature>
<dbReference type="Pfam" id="PF02018">
    <property type="entry name" value="CBM_4_9"/>
    <property type="match status" value="1"/>
</dbReference>
<keyword evidence="5" id="KW-0326">Glycosidase</keyword>